<evidence type="ECO:0000259" key="3">
    <source>
        <dbReference type="PROSITE" id="PS51371"/>
    </source>
</evidence>
<reference evidence="4 5" key="1">
    <citation type="submission" date="2018-06" db="EMBL/GenBank/DDBJ databases">
        <authorList>
            <consortium name="Pathogen Informatics"/>
            <person name="Doyle S."/>
        </authorList>
    </citation>
    <scope>NUCLEOTIDE SEQUENCE [LARGE SCALE GENOMIC DNA]</scope>
    <source>
        <strain evidence="4 5">NCTC11087</strain>
    </source>
</reference>
<keyword evidence="1 2" id="KW-0129">CBS domain</keyword>
<evidence type="ECO:0000256" key="2">
    <source>
        <dbReference type="PROSITE-ProRule" id="PRU00703"/>
    </source>
</evidence>
<dbReference type="PANTHER" id="PTHR43080:SF26">
    <property type="entry name" value="REGULATORY PROTEIN"/>
    <property type="match status" value="1"/>
</dbReference>
<proteinExistence type="predicted"/>
<dbReference type="EMBL" id="UHFX01000003">
    <property type="protein sequence ID" value="SUO04924.1"/>
    <property type="molecule type" value="Genomic_DNA"/>
</dbReference>
<organism evidence="4 5">
    <name type="scientific">Faecalicoccus pleomorphus</name>
    <dbReference type="NCBI Taxonomy" id="1323"/>
    <lineage>
        <taxon>Bacteria</taxon>
        <taxon>Bacillati</taxon>
        <taxon>Bacillota</taxon>
        <taxon>Erysipelotrichia</taxon>
        <taxon>Erysipelotrichales</taxon>
        <taxon>Erysipelotrichaceae</taxon>
        <taxon>Faecalicoccus</taxon>
    </lineage>
</organism>
<evidence type="ECO:0000256" key="1">
    <source>
        <dbReference type="ARBA" id="ARBA00023122"/>
    </source>
</evidence>
<name>A0A380LM00_9FIRM</name>
<dbReference type="CDD" id="cd09834">
    <property type="entry name" value="CBS_pair_bac"/>
    <property type="match status" value="1"/>
</dbReference>
<sequence>MQENVFFFLTMKKDVIFFYDHLSLEEGLRLMRKHGFTAMPVINTHGEYVGTINEGDFLWYFIDHPDTSYEELRDTPIKDLIRNDFTPPMMIDATLDELFAQSLKQNFVPIVDDRNIFIGIVTRSNILKYLMKTQKKVLPLLKQGLQEESTN</sequence>
<dbReference type="AlphaFoldDB" id="A0A380LM00"/>
<keyword evidence="5" id="KW-1185">Reference proteome</keyword>
<evidence type="ECO:0000313" key="5">
    <source>
        <dbReference type="Proteomes" id="UP000255523"/>
    </source>
</evidence>
<gene>
    <name evidence="4" type="ORF">NCTC11087_01853</name>
</gene>
<dbReference type="PROSITE" id="PS51371">
    <property type="entry name" value="CBS"/>
    <property type="match status" value="1"/>
</dbReference>
<dbReference type="GeneID" id="77462793"/>
<accession>A0A380LM00</accession>
<dbReference type="InterPro" id="IPR000644">
    <property type="entry name" value="CBS_dom"/>
</dbReference>
<dbReference type="Pfam" id="PF00571">
    <property type="entry name" value="CBS"/>
    <property type="match status" value="2"/>
</dbReference>
<evidence type="ECO:0000313" key="4">
    <source>
        <dbReference type="EMBL" id="SUO04924.1"/>
    </source>
</evidence>
<dbReference type="InterPro" id="IPR046342">
    <property type="entry name" value="CBS_dom_sf"/>
</dbReference>
<dbReference type="PANTHER" id="PTHR43080">
    <property type="entry name" value="CBS DOMAIN-CONTAINING PROTEIN CBSX3, MITOCHONDRIAL"/>
    <property type="match status" value="1"/>
</dbReference>
<protein>
    <submittedName>
        <fullName evidence="4">CBS domain-containing protein</fullName>
    </submittedName>
</protein>
<dbReference type="OrthoDB" id="384703at2"/>
<dbReference type="Gene3D" id="3.10.580.10">
    <property type="entry name" value="CBS-domain"/>
    <property type="match status" value="1"/>
</dbReference>
<feature type="domain" description="CBS" evidence="3">
    <location>
        <begin position="11"/>
        <end position="68"/>
    </location>
</feature>
<dbReference type="Proteomes" id="UP000255523">
    <property type="component" value="Unassembled WGS sequence"/>
</dbReference>
<dbReference type="SMART" id="SM00116">
    <property type="entry name" value="CBS"/>
    <property type="match status" value="2"/>
</dbReference>
<dbReference type="InterPro" id="IPR051257">
    <property type="entry name" value="Diverse_CBS-Domain"/>
</dbReference>
<dbReference type="RefSeq" id="WP_022790493.1">
    <property type="nucleotide sequence ID" value="NZ_CALVFN010000020.1"/>
</dbReference>
<dbReference type="SUPFAM" id="SSF54631">
    <property type="entry name" value="CBS-domain pair"/>
    <property type="match status" value="1"/>
</dbReference>